<dbReference type="InterPro" id="IPR039552">
    <property type="entry name" value="IS66_C"/>
</dbReference>
<reference evidence="6 7" key="1">
    <citation type="submission" date="2021-03" db="EMBL/GenBank/DDBJ databases">
        <title>Genomic Encyclopedia of Type Strains, Phase IV (KMG-IV): sequencing the most valuable type-strain genomes for metagenomic binning, comparative biology and taxonomic classification.</title>
        <authorList>
            <person name="Goeker M."/>
        </authorList>
    </citation>
    <scope>NUCLEOTIDE SEQUENCE [LARGE SCALE GENOMIC DNA]</scope>
    <source>
        <strain evidence="6 7">DSM 6139</strain>
    </source>
</reference>
<evidence type="ECO:0000259" key="3">
    <source>
        <dbReference type="Pfam" id="PF13005"/>
    </source>
</evidence>
<dbReference type="InterPro" id="IPR024474">
    <property type="entry name" value="Znf_dom_IS66"/>
</dbReference>
<protein>
    <submittedName>
        <fullName evidence="6">Transposase/uncharacterized protein YfcZ (UPF0381/DUF406 family)</fullName>
    </submittedName>
</protein>
<dbReference type="Pfam" id="PF03050">
    <property type="entry name" value="DDE_Tnp_IS66"/>
    <property type="match status" value="1"/>
</dbReference>
<feature type="domain" description="Transposase IS66 C-terminal" evidence="5">
    <location>
        <begin position="495"/>
        <end position="535"/>
    </location>
</feature>
<evidence type="ECO:0000313" key="7">
    <source>
        <dbReference type="Proteomes" id="UP001519271"/>
    </source>
</evidence>
<dbReference type="InterPro" id="IPR004291">
    <property type="entry name" value="Transposase_IS66_central"/>
</dbReference>
<dbReference type="NCBIfam" id="NF033517">
    <property type="entry name" value="transpos_IS66"/>
    <property type="match status" value="1"/>
</dbReference>
<feature type="domain" description="Transposase IS66 zinc-finger binding" evidence="3">
    <location>
        <begin position="137"/>
        <end position="178"/>
    </location>
</feature>
<feature type="domain" description="Transposase IS66 central" evidence="2">
    <location>
        <begin position="203"/>
        <end position="488"/>
    </location>
</feature>
<evidence type="ECO:0000259" key="2">
    <source>
        <dbReference type="Pfam" id="PF03050"/>
    </source>
</evidence>
<comment type="caution">
    <text evidence="6">The sequence shown here is derived from an EMBL/GenBank/DDBJ whole genome shotgun (WGS) entry which is preliminary data.</text>
</comment>
<evidence type="ECO:0000259" key="4">
    <source>
        <dbReference type="Pfam" id="PF13007"/>
    </source>
</evidence>
<feature type="domain" description="Transposase TnpC homeodomain" evidence="4">
    <location>
        <begin position="56"/>
        <end position="126"/>
    </location>
</feature>
<dbReference type="Pfam" id="PF13817">
    <property type="entry name" value="DDE_Tnp_IS66_C"/>
    <property type="match status" value="1"/>
</dbReference>
<dbReference type="Pfam" id="PF13005">
    <property type="entry name" value="zf-IS66"/>
    <property type="match status" value="1"/>
</dbReference>
<sequence>MQNIDLIHSKTTDITEYNVDDIFSKLAEVEAEKSELEEKNEKLSMEVEQLQAKVKWYEEQIRLSAHKKFGASSEMTDADQMSIFNEAEKDANTSVPDPSIETIIYDRKKKVGRNNEIYKDLPVETIEYRLEGDDLLCGKCGNERHVMKTIVRKEIQVIPVQIKVIEHVQNVYSCRNCEKNSSDAEATVPIVKAPMPAPVLPGSFVSPSLMAHVMIRKYSEGVPLYRQETQFRNTGINISRINLANWIIRGSYDWLSVLYKRMHEILVKEEVLFADETTLQVLKEVGKSPQSTSYMWLYRTGDRGRQIILYDYKPNRQARNPKIFLAGFKGYIHTDGYSGYNSVDNAVLVGCWSHARRKFYDATIAISDTSSILFTRAQEGVDHCDKLFKIEESIKHASDEERYDERMKRSKPLMDEFHLWLLNQKKQALPKSMLGQAVNYALNQWDKLKNVLLDGRLELSNNLSERSIKPFVISRKNFLFSNSTRGATASAVVFSLIETAKGSNLNPFPYLTYVLGKLPNIDLDNPAEVDSLMPWSTDLPDNCRLPVKN</sequence>
<dbReference type="PANTHER" id="PTHR33678">
    <property type="entry name" value="BLL1576 PROTEIN"/>
    <property type="match status" value="1"/>
</dbReference>
<dbReference type="Pfam" id="PF13007">
    <property type="entry name" value="LZ_Tnp_IS66"/>
    <property type="match status" value="1"/>
</dbReference>
<accession>A0ABS4G8W2</accession>
<gene>
    <name evidence="6" type="ORF">J2Z34_003523</name>
</gene>
<keyword evidence="1" id="KW-0175">Coiled coil</keyword>
<evidence type="ECO:0000256" key="1">
    <source>
        <dbReference type="SAM" id="Coils"/>
    </source>
</evidence>
<evidence type="ECO:0000259" key="5">
    <source>
        <dbReference type="Pfam" id="PF13817"/>
    </source>
</evidence>
<evidence type="ECO:0000313" key="6">
    <source>
        <dbReference type="EMBL" id="MBP1921000.1"/>
    </source>
</evidence>
<proteinExistence type="predicted"/>
<dbReference type="EMBL" id="JAGGKC010000062">
    <property type="protein sequence ID" value="MBP1921000.1"/>
    <property type="molecule type" value="Genomic_DNA"/>
</dbReference>
<organism evidence="6 7">
    <name type="scientific">Youngiibacter multivorans</name>
    <dbReference type="NCBI Taxonomy" id="937251"/>
    <lineage>
        <taxon>Bacteria</taxon>
        <taxon>Bacillati</taxon>
        <taxon>Bacillota</taxon>
        <taxon>Clostridia</taxon>
        <taxon>Eubacteriales</taxon>
        <taxon>Clostridiaceae</taxon>
        <taxon>Youngiibacter</taxon>
    </lineage>
</organism>
<dbReference type="Proteomes" id="UP001519271">
    <property type="component" value="Unassembled WGS sequence"/>
</dbReference>
<dbReference type="InterPro" id="IPR024463">
    <property type="entry name" value="Transposase_TnpC_homeodom"/>
</dbReference>
<name>A0ABS4G8W2_9CLOT</name>
<dbReference type="InterPro" id="IPR052344">
    <property type="entry name" value="Transposase-related"/>
</dbReference>
<keyword evidence="7" id="KW-1185">Reference proteome</keyword>
<feature type="coiled-coil region" evidence="1">
    <location>
        <begin position="19"/>
        <end position="60"/>
    </location>
</feature>